<dbReference type="PANTHER" id="PTHR43625">
    <property type="entry name" value="AFLATOXIN B1 ALDEHYDE REDUCTASE"/>
    <property type="match status" value="1"/>
</dbReference>
<evidence type="ECO:0000259" key="2">
    <source>
        <dbReference type="Pfam" id="PF00248"/>
    </source>
</evidence>
<evidence type="ECO:0000313" key="3">
    <source>
        <dbReference type="EMBL" id="TGZ79637.1"/>
    </source>
</evidence>
<dbReference type="InterPro" id="IPR050791">
    <property type="entry name" value="Aldo-Keto_reductase"/>
</dbReference>
<dbReference type="SUPFAM" id="SSF51430">
    <property type="entry name" value="NAD(P)-linked oxidoreductase"/>
    <property type="match status" value="1"/>
</dbReference>
<accession>A0A4S2MT44</accession>
<dbReference type="Gene3D" id="3.20.20.100">
    <property type="entry name" value="NADP-dependent oxidoreductase domain"/>
    <property type="match status" value="1"/>
</dbReference>
<dbReference type="InterPro" id="IPR036812">
    <property type="entry name" value="NAD(P)_OxRdtase_dom_sf"/>
</dbReference>
<protein>
    <submittedName>
        <fullName evidence="3">Aldo/keto reductase</fullName>
    </submittedName>
</protein>
<dbReference type="InterPro" id="IPR023210">
    <property type="entry name" value="NADP_OxRdtase_dom"/>
</dbReference>
<feature type="domain" description="NADP-dependent oxidoreductase" evidence="2">
    <location>
        <begin position="20"/>
        <end position="320"/>
    </location>
</feature>
<keyword evidence="1" id="KW-0560">Oxidoreductase</keyword>
<dbReference type="Pfam" id="PF00248">
    <property type="entry name" value="Aldo_ket_red"/>
    <property type="match status" value="1"/>
</dbReference>
<dbReference type="GO" id="GO:0005737">
    <property type="term" value="C:cytoplasm"/>
    <property type="evidence" value="ECO:0007669"/>
    <property type="project" value="TreeGrafter"/>
</dbReference>
<evidence type="ECO:0000313" key="4">
    <source>
        <dbReference type="Proteomes" id="UP000298138"/>
    </source>
</evidence>
<reference evidence="3 4" key="1">
    <citation type="submission" date="2019-04" db="EMBL/GenBank/DDBJ databases">
        <title>Comparative genomics and transcriptomics to analyze fruiting body development in filamentous ascomycetes.</title>
        <authorList>
            <consortium name="DOE Joint Genome Institute"/>
            <person name="Lutkenhaus R."/>
            <person name="Traeger S."/>
            <person name="Breuer J."/>
            <person name="Kuo A."/>
            <person name="Lipzen A."/>
            <person name="Pangilinan J."/>
            <person name="Dilworth D."/>
            <person name="Sandor L."/>
            <person name="Poggeler S."/>
            <person name="Barry K."/>
            <person name="Grigoriev I.V."/>
            <person name="Nowrousian M."/>
        </authorList>
    </citation>
    <scope>NUCLEOTIDE SEQUENCE [LARGE SCALE GENOMIC DNA]</scope>
    <source>
        <strain evidence="3 4">CBS 389.68</strain>
    </source>
</reference>
<dbReference type="FunCoup" id="A0A4S2MT44">
    <property type="interactions" value="32"/>
</dbReference>
<dbReference type="OrthoDB" id="37537at2759"/>
<gene>
    <name evidence="3" type="ORF">EX30DRAFT_355672</name>
</gene>
<sequence length="345" mass="38102">MTSTIPTRKLGRNGPEVTSIGFGSMGLSTFYGPTASDSDRFTVLNAAINSGSAFIDTAHIYGDSESLIGRWLQTSPDLRSRIFLATKCGIDLSNGWANAKTRGDAEFIKQQIDTSFSRLGVDVIDLYYVHRIDSTVPIEETIRTIKEYGVDTGRIRYIGLSEASAETIRRANAVHPIAAVQVEYSPFALEIEDPKFGVLEVARELGIAVVAYSPLGRGLLTGKYRSRSDFDETDLRLRMPRFSEENFPKNLRLAEKLEAIAKRKGDEVTAGQVCLSWILSRGEDFFVIPGTKRVGIVQENNKAAQVKLTEDEIKEINEAIKECQPTGDRYGNMTGLYGDSAPKKN</sequence>
<keyword evidence="4" id="KW-1185">Reference proteome</keyword>
<evidence type="ECO:0000256" key="1">
    <source>
        <dbReference type="ARBA" id="ARBA00023002"/>
    </source>
</evidence>
<proteinExistence type="predicted"/>
<dbReference type="STRING" id="341454.A0A4S2MT44"/>
<dbReference type="AlphaFoldDB" id="A0A4S2MT44"/>
<dbReference type="GO" id="GO:0016491">
    <property type="term" value="F:oxidoreductase activity"/>
    <property type="evidence" value="ECO:0007669"/>
    <property type="project" value="UniProtKB-KW"/>
</dbReference>
<organism evidence="3 4">
    <name type="scientific">Ascodesmis nigricans</name>
    <dbReference type="NCBI Taxonomy" id="341454"/>
    <lineage>
        <taxon>Eukaryota</taxon>
        <taxon>Fungi</taxon>
        <taxon>Dikarya</taxon>
        <taxon>Ascomycota</taxon>
        <taxon>Pezizomycotina</taxon>
        <taxon>Pezizomycetes</taxon>
        <taxon>Pezizales</taxon>
        <taxon>Ascodesmidaceae</taxon>
        <taxon>Ascodesmis</taxon>
    </lineage>
</organism>
<dbReference type="InParanoid" id="A0A4S2MT44"/>
<dbReference type="EMBL" id="ML220130">
    <property type="protein sequence ID" value="TGZ79637.1"/>
    <property type="molecule type" value="Genomic_DNA"/>
</dbReference>
<dbReference type="PANTHER" id="PTHR43625:SF40">
    <property type="entry name" value="ALDO-KETO REDUCTASE YAKC [NADP(+)]"/>
    <property type="match status" value="1"/>
</dbReference>
<name>A0A4S2MT44_9PEZI</name>
<dbReference type="Proteomes" id="UP000298138">
    <property type="component" value="Unassembled WGS sequence"/>
</dbReference>